<dbReference type="RefSeq" id="WP_229981140.1">
    <property type="nucleotide sequence ID" value="NZ_JAJJPB010000004.1"/>
</dbReference>
<dbReference type="InterPro" id="IPR043168">
    <property type="entry name" value="DegV_C"/>
</dbReference>
<comment type="caution">
    <text evidence="3">The sequence shown here is derived from an EMBL/GenBank/DDBJ whole genome shotgun (WGS) entry which is preliminary data.</text>
</comment>
<dbReference type="PROSITE" id="PS51482">
    <property type="entry name" value="DEGV"/>
    <property type="match status" value="1"/>
</dbReference>
<proteinExistence type="predicted"/>
<evidence type="ECO:0000256" key="2">
    <source>
        <dbReference type="ARBA" id="ARBA00023121"/>
    </source>
</evidence>
<evidence type="ECO:0000313" key="3">
    <source>
        <dbReference type="EMBL" id="MCC9294290.1"/>
    </source>
</evidence>
<dbReference type="PANTHER" id="PTHR33434:SF3">
    <property type="entry name" value="DEGV DOMAIN-CONTAINING PROTEIN YITS"/>
    <property type="match status" value="1"/>
</dbReference>
<dbReference type="NCBIfam" id="TIGR00762">
    <property type="entry name" value="DegV"/>
    <property type="match status" value="1"/>
</dbReference>
<dbReference type="InterPro" id="IPR003797">
    <property type="entry name" value="DegV"/>
</dbReference>
<protein>
    <submittedName>
        <fullName evidence="3">DegV family protein</fullName>
    </submittedName>
</protein>
<dbReference type="Proteomes" id="UP001165422">
    <property type="component" value="Unassembled WGS sequence"/>
</dbReference>
<accession>A0ABS8N5E7</accession>
<reference evidence="3" key="1">
    <citation type="submission" date="2021-11" db="EMBL/GenBank/DDBJ databases">
        <authorList>
            <person name="Qingchun L."/>
            <person name="Dong Z."/>
            <person name="Zongwei Q."/>
            <person name="Jia Z."/>
            <person name="Duotao L."/>
        </authorList>
    </citation>
    <scope>NUCLEOTIDE SEQUENCE</scope>
    <source>
        <strain evidence="3">WLY-B-L2</strain>
    </source>
</reference>
<name>A0ABS8N5E7_9CLOT</name>
<keyword evidence="2" id="KW-0446">Lipid-binding</keyword>
<dbReference type="Pfam" id="PF02645">
    <property type="entry name" value="DegV"/>
    <property type="match status" value="1"/>
</dbReference>
<dbReference type="InterPro" id="IPR050270">
    <property type="entry name" value="DegV_domain_contain"/>
</dbReference>
<dbReference type="SUPFAM" id="SSF82549">
    <property type="entry name" value="DAK1/DegV-like"/>
    <property type="match status" value="1"/>
</dbReference>
<evidence type="ECO:0000313" key="4">
    <source>
        <dbReference type="Proteomes" id="UP001165422"/>
    </source>
</evidence>
<gene>
    <name evidence="3" type="ORF">LN736_05310</name>
</gene>
<dbReference type="PANTHER" id="PTHR33434">
    <property type="entry name" value="DEGV DOMAIN-CONTAINING PROTEIN DR_1986-RELATED"/>
    <property type="match status" value="1"/>
</dbReference>
<organism evidence="3 4">
    <name type="scientific">Clostridium aromativorans</name>
    <dbReference type="NCBI Taxonomy" id="2836848"/>
    <lineage>
        <taxon>Bacteria</taxon>
        <taxon>Bacillati</taxon>
        <taxon>Bacillota</taxon>
        <taxon>Clostridia</taxon>
        <taxon>Eubacteriales</taxon>
        <taxon>Clostridiaceae</taxon>
        <taxon>Clostridium</taxon>
    </lineage>
</organism>
<keyword evidence="4" id="KW-1185">Reference proteome</keyword>
<dbReference type="EMBL" id="JAJJPB010000004">
    <property type="protein sequence ID" value="MCC9294290.1"/>
    <property type="molecule type" value="Genomic_DNA"/>
</dbReference>
<dbReference type="Gene3D" id="3.30.1180.10">
    <property type="match status" value="1"/>
</dbReference>
<dbReference type="Gene3D" id="3.40.50.10170">
    <property type="match status" value="1"/>
</dbReference>
<comment type="function">
    <text evidence="1">May bind long-chain fatty acids, such as palmitate, and may play a role in lipid transport or fatty acid metabolism.</text>
</comment>
<sequence length="289" mass="32598">MEKIALLTDSACDIDDETIKKYSIEILPFRIIYKDREYIDKVEITPKEVYDSMKYEIPKSSLPSIDDMESVFDRLERENYTHVVAVTISSGLSGTYNALKMVSKKHNKLSSYVYDSKSTSLGEGIVLKECGRLLDQGRSFSEIVNCIPGIKKSMHFFFVFGTLEYARKGGRIGRLSGTIGEILDIKPIVYFDDDQGICFTRHKVRGRKRSLSKMIDIGNDFLAKCPCDVYVVHGNAREEAENIYNRISGLPNVENIYMIGQISPIVGVYSGPGTVGVCYVERNGENQVY</sequence>
<evidence type="ECO:0000256" key="1">
    <source>
        <dbReference type="ARBA" id="ARBA00003238"/>
    </source>
</evidence>